<protein>
    <submittedName>
        <fullName evidence="3">Uncharacterized protein</fullName>
    </submittedName>
</protein>
<evidence type="ECO:0000256" key="1">
    <source>
        <dbReference type="SAM" id="MobiDB-lite"/>
    </source>
</evidence>
<gene>
    <name evidence="3" type="ORF">V5S96_08065</name>
</gene>
<feature type="chain" id="PRO_5045727134" evidence="2">
    <location>
        <begin position="27"/>
        <end position="51"/>
    </location>
</feature>
<feature type="compositionally biased region" description="Polar residues" evidence="1">
    <location>
        <begin position="33"/>
        <end position="51"/>
    </location>
</feature>
<keyword evidence="2" id="KW-0732">Signal</keyword>
<evidence type="ECO:0000256" key="2">
    <source>
        <dbReference type="SAM" id="SignalP"/>
    </source>
</evidence>
<sequence>MFARTKKVAAVLSTALITASTWSAHAEEPETLQEITTPSTPMTLTDENGKE</sequence>
<evidence type="ECO:0000313" key="3">
    <source>
        <dbReference type="EMBL" id="MEJ4100308.1"/>
    </source>
</evidence>
<organism evidence="3 4">
    <name type="scientific">Corynebacterium mastitidis</name>
    <dbReference type="NCBI Taxonomy" id="161890"/>
    <lineage>
        <taxon>Bacteria</taxon>
        <taxon>Bacillati</taxon>
        <taxon>Actinomycetota</taxon>
        <taxon>Actinomycetes</taxon>
        <taxon>Mycobacteriales</taxon>
        <taxon>Corynebacteriaceae</taxon>
        <taxon>Corynebacterium</taxon>
    </lineage>
</organism>
<evidence type="ECO:0000313" key="4">
    <source>
        <dbReference type="Proteomes" id="UP001359781"/>
    </source>
</evidence>
<dbReference type="Proteomes" id="UP001359781">
    <property type="component" value="Unassembled WGS sequence"/>
</dbReference>
<dbReference type="RefSeq" id="WP_337890461.1">
    <property type="nucleotide sequence ID" value="NZ_JBAHVI010000007.1"/>
</dbReference>
<name>A0ABU8NZ79_9CORY</name>
<feature type="region of interest" description="Disordered" evidence="1">
    <location>
        <begin position="26"/>
        <end position="51"/>
    </location>
</feature>
<feature type="signal peptide" evidence="2">
    <location>
        <begin position="1"/>
        <end position="26"/>
    </location>
</feature>
<proteinExistence type="predicted"/>
<reference evidence="3 4" key="1">
    <citation type="submission" date="2024-02" db="EMBL/GenBank/DDBJ databases">
        <title>Whole genome sequencing and characterization of Corynebacterium isolated from the ocular surface of dry eye disease sufferers.</title>
        <authorList>
            <person name="Naqvi M."/>
        </authorList>
    </citation>
    <scope>NUCLEOTIDE SEQUENCE [LARGE SCALE GENOMIC DNA]</scope>
    <source>
        <strain evidence="3 4">PCRF</strain>
    </source>
</reference>
<accession>A0ABU8NZ79</accession>
<keyword evidence="4" id="KW-1185">Reference proteome</keyword>
<comment type="caution">
    <text evidence="3">The sequence shown here is derived from an EMBL/GenBank/DDBJ whole genome shotgun (WGS) entry which is preliminary data.</text>
</comment>
<dbReference type="EMBL" id="JBAHVJ010000007">
    <property type="protein sequence ID" value="MEJ4100308.1"/>
    <property type="molecule type" value="Genomic_DNA"/>
</dbReference>